<dbReference type="PANTHER" id="PTHR33508:SF1">
    <property type="entry name" value="UPF0056 MEMBRANE PROTEIN YHCE"/>
    <property type="match status" value="1"/>
</dbReference>
<dbReference type="OrthoDB" id="21094at2"/>
<evidence type="ECO:0000256" key="3">
    <source>
        <dbReference type="ARBA" id="ARBA00022475"/>
    </source>
</evidence>
<feature type="transmembrane region" description="Helical" evidence="7">
    <location>
        <begin position="70"/>
        <end position="91"/>
    </location>
</feature>
<dbReference type="RefSeq" id="WP_091713417.1">
    <property type="nucleotide sequence ID" value="NZ_FOSH01000008.1"/>
</dbReference>
<keyword evidence="5 7" id="KW-1133">Transmembrane helix</keyword>
<proteinExistence type="inferred from homology"/>
<dbReference type="InterPro" id="IPR002771">
    <property type="entry name" value="Multi_antbiot-R_MarC"/>
</dbReference>
<keyword evidence="4 7" id="KW-0812">Transmembrane</keyword>
<dbReference type="GO" id="GO:0005886">
    <property type="term" value="C:plasma membrane"/>
    <property type="evidence" value="ECO:0007669"/>
    <property type="project" value="UniProtKB-SubCell"/>
</dbReference>
<accession>A0A1I3YI98</accession>
<dbReference type="EMBL" id="FOSH01000008">
    <property type="protein sequence ID" value="SFK31493.1"/>
    <property type="molecule type" value="Genomic_DNA"/>
</dbReference>
<dbReference type="NCBIfam" id="TIGR00427">
    <property type="entry name" value="NAAT family transporter"/>
    <property type="match status" value="1"/>
</dbReference>
<dbReference type="STRING" id="45496.SAMN04488079_10879"/>
<dbReference type="PANTHER" id="PTHR33508">
    <property type="entry name" value="UPF0056 MEMBRANE PROTEIN YHCE"/>
    <property type="match status" value="1"/>
</dbReference>
<evidence type="ECO:0000256" key="4">
    <source>
        <dbReference type="ARBA" id="ARBA00022692"/>
    </source>
</evidence>
<organism evidence="8 9">
    <name type="scientific">Methylophaga sulfidovorans</name>
    <dbReference type="NCBI Taxonomy" id="45496"/>
    <lineage>
        <taxon>Bacteria</taxon>
        <taxon>Pseudomonadati</taxon>
        <taxon>Pseudomonadota</taxon>
        <taxon>Gammaproteobacteria</taxon>
        <taxon>Thiotrichales</taxon>
        <taxon>Piscirickettsiaceae</taxon>
        <taxon>Methylophaga</taxon>
    </lineage>
</organism>
<feature type="transmembrane region" description="Helical" evidence="7">
    <location>
        <begin position="112"/>
        <end position="136"/>
    </location>
</feature>
<evidence type="ECO:0000256" key="6">
    <source>
        <dbReference type="ARBA" id="ARBA00023136"/>
    </source>
</evidence>
<comment type="similarity">
    <text evidence="2 7">Belongs to the UPF0056 (MarC) family.</text>
</comment>
<evidence type="ECO:0000256" key="1">
    <source>
        <dbReference type="ARBA" id="ARBA00004651"/>
    </source>
</evidence>
<feature type="transmembrane region" description="Helical" evidence="7">
    <location>
        <begin position="142"/>
        <end position="167"/>
    </location>
</feature>
<evidence type="ECO:0000256" key="2">
    <source>
        <dbReference type="ARBA" id="ARBA00009784"/>
    </source>
</evidence>
<feature type="transmembrane region" description="Helical" evidence="7">
    <location>
        <begin position="42"/>
        <end position="64"/>
    </location>
</feature>
<keyword evidence="3" id="KW-1003">Cell membrane</keyword>
<name>A0A1I3YI98_9GAMM</name>
<sequence>MLDYTEYTKFLVSLIAIVNPLGIIPIYISLTADYSMAERAKIARTVIIAATTILLVTVFLGQWILEFFGISINSFRVGGGILLLLMGIGMLHNTSKGLKQNHELAQQSGESIAVVPLAMPLLAGPGAISTVIITAYKGHGIAHYSLVALDIVLLGLLLWILLLLIPWIARRMSSNGINIATRIMGLILTAIAVEFIANGLKGLFPALAG</sequence>
<dbReference type="AlphaFoldDB" id="A0A1I3YI98"/>
<keyword evidence="9" id="KW-1185">Reference proteome</keyword>
<feature type="transmembrane region" description="Helical" evidence="7">
    <location>
        <begin position="179"/>
        <end position="197"/>
    </location>
</feature>
<reference evidence="9" key="1">
    <citation type="submission" date="2016-10" db="EMBL/GenBank/DDBJ databases">
        <authorList>
            <person name="Varghese N."/>
            <person name="Submissions S."/>
        </authorList>
    </citation>
    <scope>NUCLEOTIDE SEQUENCE [LARGE SCALE GENOMIC DNA]</scope>
    <source>
        <strain evidence="9">DSM 11578</strain>
    </source>
</reference>
<protein>
    <recommendedName>
        <fullName evidence="7">UPF0056 membrane protein</fullName>
    </recommendedName>
</protein>
<dbReference type="Pfam" id="PF01914">
    <property type="entry name" value="MarC"/>
    <property type="match status" value="1"/>
</dbReference>
<dbReference type="Proteomes" id="UP000198924">
    <property type="component" value="Unassembled WGS sequence"/>
</dbReference>
<comment type="subcellular location">
    <subcellularLocation>
        <location evidence="1 7">Cell membrane</location>
        <topology evidence="1 7">Multi-pass membrane protein</topology>
    </subcellularLocation>
</comment>
<evidence type="ECO:0000256" key="7">
    <source>
        <dbReference type="RuleBase" id="RU362048"/>
    </source>
</evidence>
<feature type="transmembrane region" description="Helical" evidence="7">
    <location>
        <begin position="12"/>
        <end position="30"/>
    </location>
</feature>
<evidence type="ECO:0000313" key="8">
    <source>
        <dbReference type="EMBL" id="SFK31493.1"/>
    </source>
</evidence>
<evidence type="ECO:0000313" key="9">
    <source>
        <dbReference type="Proteomes" id="UP000198924"/>
    </source>
</evidence>
<evidence type="ECO:0000256" key="5">
    <source>
        <dbReference type="ARBA" id="ARBA00022989"/>
    </source>
</evidence>
<gene>
    <name evidence="8" type="ORF">SAMN04488079_10879</name>
</gene>
<keyword evidence="6 7" id="KW-0472">Membrane</keyword>